<comment type="catalytic activity">
    <reaction evidence="6">
        <text>(5R)-5-hydroxy-L-lysine + GTP = (5R)-5-phosphooxy-L-lysine + GDP + H(+)</text>
        <dbReference type="Rhea" id="RHEA:19049"/>
        <dbReference type="ChEBI" id="CHEBI:15378"/>
        <dbReference type="ChEBI" id="CHEBI:37565"/>
        <dbReference type="ChEBI" id="CHEBI:57882"/>
        <dbReference type="ChEBI" id="CHEBI:58189"/>
        <dbReference type="ChEBI" id="CHEBI:58357"/>
        <dbReference type="EC" id="2.7.1.81"/>
    </reaction>
</comment>
<evidence type="ECO:0000313" key="13">
    <source>
        <dbReference type="EMBL" id="CAD9719701.1"/>
    </source>
</evidence>
<reference evidence="12" key="2">
    <citation type="submission" date="2021-01" db="EMBL/GenBank/DDBJ databases">
        <authorList>
            <person name="Corre E."/>
            <person name="Pelletier E."/>
            <person name="Niang G."/>
            <person name="Scheremetjew M."/>
            <person name="Finn R."/>
            <person name="Kale V."/>
            <person name="Holt S."/>
            <person name="Cochrane G."/>
            <person name="Meng A."/>
            <person name="Brown T."/>
            <person name="Cohen L."/>
        </authorList>
    </citation>
    <scope>NUCLEOTIDE SEQUENCE</scope>
    <source>
        <strain evidence="12">CCMP1205</strain>
    </source>
</reference>
<evidence type="ECO:0000256" key="6">
    <source>
        <dbReference type="ARBA" id="ARBA00036820"/>
    </source>
</evidence>
<name>A0A5B8MV38_9CHLO</name>
<keyword evidence="4" id="KW-0808">Transferase</keyword>
<evidence type="ECO:0000256" key="1">
    <source>
        <dbReference type="ARBA" id="ARBA00004496"/>
    </source>
</evidence>
<dbReference type="STRING" id="1764295.A0A5B8MV38"/>
<sequence length="371" mass="42133">MTTRRQDPVAEEMRRKDEKPSISIRKARELALEHFNLRGPHPLDRIFRFGRQATRIIPLNSYDDRNFLFYRKRMVKFYNGVESGHPAFIDAQGRAMARCKAGGILTNAPVLAKDGKDVVFVELVRKDEGSGELVTRKHAMRVLEFIPGKVLGDIEQTDDLLVQAGELIGRVDEVFQNFDHIGFHRNHLWDLKHSLKLREFVGHIRGGSRKELVVRVLQEFEDKVLPLSGKLRESVIHNDANDQNILADEKGKEVIGILDWGDMVKSWLVCEIAIAMAYVMLNKEDILKDASSLLKGYCKRVQLRECEVKVLRTLIACRLACSSTMSAYSASKDPDNKYLLLTQEPGWKALEAFMALPEDVVSKTFARAATA</sequence>
<comment type="subcellular location">
    <subcellularLocation>
        <location evidence="1">Cytoplasm</location>
    </subcellularLocation>
</comment>
<evidence type="ECO:0000256" key="9">
    <source>
        <dbReference type="ARBA" id="ARBA00040505"/>
    </source>
</evidence>
<evidence type="ECO:0000313" key="14">
    <source>
        <dbReference type="EMBL" id="QDZ23270.1"/>
    </source>
</evidence>
<dbReference type="SUPFAM" id="SSF56112">
    <property type="entry name" value="Protein kinase-like (PK-like)"/>
    <property type="match status" value="1"/>
</dbReference>
<evidence type="ECO:0000256" key="10">
    <source>
        <dbReference type="SAM" id="MobiDB-lite"/>
    </source>
</evidence>
<evidence type="ECO:0000256" key="4">
    <source>
        <dbReference type="ARBA" id="ARBA00022679"/>
    </source>
</evidence>
<protein>
    <recommendedName>
        <fullName evidence="9">Hydroxylysine kinase</fullName>
        <ecNumber evidence="8">2.7.1.81</ecNumber>
    </recommendedName>
</protein>
<gene>
    <name evidence="14" type="ORF">A3770_10p57880</name>
    <name evidence="12" type="ORF">CPRI1469_LOCUS8566</name>
    <name evidence="13" type="ORF">CPRI1469_LOCUS8567</name>
</gene>
<reference evidence="14 15" key="1">
    <citation type="submission" date="2018-07" db="EMBL/GenBank/DDBJ databases">
        <title>The complete nuclear genome of the prasinophyte Chloropicon primus (CCMP1205).</title>
        <authorList>
            <person name="Pombert J.-F."/>
            <person name="Otis C."/>
            <person name="Turmel M."/>
            <person name="Lemieux C."/>
        </authorList>
    </citation>
    <scope>NUCLEOTIDE SEQUENCE [LARGE SCALE GENOMIC DNA]</scope>
    <source>
        <strain evidence="14 15">CCMP1205</strain>
    </source>
</reference>
<evidence type="ECO:0000256" key="2">
    <source>
        <dbReference type="ARBA" id="ARBA00006219"/>
    </source>
</evidence>
<dbReference type="InterPro" id="IPR002575">
    <property type="entry name" value="Aminoglycoside_PTrfase"/>
</dbReference>
<dbReference type="EMBL" id="HBHL01013021">
    <property type="protein sequence ID" value="CAD9719701.1"/>
    <property type="molecule type" value="Transcribed_RNA"/>
</dbReference>
<dbReference type="AlphaFoldDB" id="A0A5B8MV38"/>
<accession>A0A5B8MV38</accession>
<keyword evidence="3" id="KW-0963">Cytoplasm</keyword>
<comment type="similarity">
    <text evidence="2">Belongs to the aminoglycoside phosphotransferase family.</text>
</comment>
<evidence type="ECO:0000259" key="11">
    <source>
        <dbReference type="Pfam" id="PF01636"/>
    </source>
</evidence>
<evidence type="ECO:0000313" key="12">
    <source>
        <dbReference type="EMBL" id="CAD9719700.1"/>
    </source>
</evidence>
<evidence type="ECO:0000256" key="5">
    <source>
        <dbReference type="ARBA" id="ARBA00022777"/>
    </source>
</evidence>
<organism evidence="14 15">
    <name type="scientific">Chloropicon primus</name>
    <dbReference type="NCBI Taxonomy" id="1764295"/>
    <lineage>
        <taxon>Eukaryota</taxon>
        <taxon>Viridiplantae</taxon>
        <taxon>Chlorophyta</taxon>
        <taxon>Chloropicophyceae</taxon>
        <taxon>Chloropicales</taxon>
        <taxon>Chloropicaceae</taxon>
        <taxon>Chloropicon</taxon>
    </lineage>
</organism>
<dbReference type="EC" id="2.7.1.81" evidence="8"/>
<comment type="function">
    <text evidence="7">Catalyzes the GTP-dependent phosphorylation of 5-hydroxy-L-lysine.</text>
</comment>
<dbReference type="GO" id="GO:0005737">
    <property type="term" value="C:cytoplasm"/>
    <property type="evidence" value="ECO:0007669"/>
    <property type="project" value="UniProtKB-SubCell"/>
</dbReference>
<evidence type="ECO:0000313" key="15">
    <source>
        <dbReference type="Proteomes" id="UP000316726"/>
    </source>
</evidence>
<dbReference type="EMBL" id="HBHL01013020">
    <property type="protein sequence ID" value="CAD9719700.1"/>
    <property type="molecule type" value="Transcribed_RNA"/>
</dbReference>
<evidence type="ECO:0000256" key="3">
    <source>
        <dbReference type="ARBA" id="ARBA00022490"/>
    </source>
</evidence>
<proteinExistence type="inferred from homology"/>
<dbReference type="InterPro" id="IPR011009">
    <property type="entry name" value="Kinase-like_dom_sf"/>
</dbReference>
<dbReference type="Proteomes" id="UP000316726">
    <property type="component" value="Chromosome 10"/>
</dbReference>
<dbReference type="PANTHER" id="PTHR21064:SF1">
    <property type="entry name" value="HYDROXYLYSINE KINASE"/>
    <property type="match status" value="1"/>
</dbReference>
<dbReference type="InterPro" id="IPR050249">
    <property type="entry name" value="Pseudomonas-type_ThrB"/>
</dbReference>
<feature type="region of interest" description="Disordered" evidence="10">
    <location>
        <begin position="1"/>
        <end position="20"/>
    </location>
</feature>
<feature type="domain" description="Aminoglycoside phosphotransferase" evidence="11">
    <location>
        <begin position="111"/>
        <end position="279"/>
    </location>
</feature>
<evidence type="ECO:0000256" key="8">
    <source>
        <dbReference type="ARBA" id="ARBA00038873"/>
    </source>
</evidence>
<dbReference type="PANTHER" id="PTHR21064">
    <property type="entry name" value="AMINOGLYCOSIDE PHOSPHOTRANSFERASE DOMAIN-CONTAINING PROTEIN-RELATED"/>
    <property type="match status" value="1"/>
</dbReference>
<dbReference type="EMBL" id="CP031043">
    <property type="protein sequence ID" value="QDZ23270.1"/>
    <property type="molecule type" value="Genomic_DNA"/>
</dbReference>
<dbReference type="Pfam" id="PF01636">
    <property type="entry name" value="APH"/>
    <property type="match status" value="1"/>
</dbReference>
<evidence type="ECO:0000256" key="7">
    <source>
        <dbReference type="ARBA" id="ARBA00037368"/>
    </source>
</evidence>
<keyword evidence="15" id="KW-1185">Reference proteome</keyword>
<dbReference type="GO" id="GO:0047992">
    <property type="term" value="F:hydroxylysine kinase activity"/>
    <property type="evidence" value="ECO:0007669"/>
    <property type="project" value="UniProtKB-EC"/>
</dbReference>
<keyword evidence="5 14" id="KW-0418">Kinase</keyword>
<dbReference type="Gene3D" id="3.90.1200.10">
    <property type="match status" value="1"/>
</dbReference>
<dbReference type="OrthoDB" id="496377at2759"/>